<organism evidence="2 3">
    <name type="scientific">Microbacterium maritypicum</name>
    <name type="common">Microbacterium liquefaciens</name>
    <dbReference type="NCBI Taxonomy" id="33918"/>
    <lineage>
        <taxon>Bacteria</taxon>
        <taxon>Bacillati</taxon>
        <taxon>Actinomycetota</taxon>
        <taxon>Actinomycetes</taxon>
        <taxon>Micrococcales</taxon>
        <taxon>Microbacteriaceae</taxon>
        <taxon>Microbacterium</taxon>
    </lineage>
</organism>
<evidence type="ECO:0000259" key="1">
    <source>
        <dbReference type="Pfam" id="PF00535"/>
    </source>
</evidence>
<feature type="domain" description="Glycosyltransferase 2-like" evidence="1">
    <location>
        <begin position="10"/>
        <end position="141"/>
    </location>
</feature>
<reference evidence="2" key="1">
    <citation type="submission" date="2023-02" db="EMBL/GenBank/DDBJ databases">
        <title>Genome sequence of Microbacterium liquefaciens B1075.</title>
        <authorList>
            <person name="Cao J."/>
            <person name="Li X."/>
        </authorList>
    </citation>
    <scope>NUCLEOTIDE SEQUENCE</scope>
    <source>
        <strain evidence="2">B1075</strain>
    </source>
</reference>
<proteinExistence type="predicted"/>
<evidence type="ECO:0000313" key="3">
    <source>
        <dbReference type="Proteomes" id="UP001214756"/>
    </source>
</evidence>
<dbReference type="Gene3D" id="3.90.550.10">
    <property type="entry name" value="Spore Coat Polysaccharide Biosynthesis Protein SpsA, Chain A"/>
    <property type="match status" value="1"/>
</dbReference>
<dbReference type="InterPro" id="IPR001173">
    <property type="entry name" value="Glyco_trans_2-like"/>
</dbReference>
<dbReference type="EMBL" id="CP118606">
    <property type="protein sequence ID" value="WEF19777.1"/>
    <property type="molecule type" value="Genomic_DNA"/>
</dbReference>
<dbReference type="CDD" id="cd00761">
    <property type="entry name" value="Glyco_tranf_GTA_type"/>
    <property type="match status" value="1"/>
</dbReference>
<dbReference type="Proteomes" id="UP001214756">
    <property type="component" value="Chromosome"/>
</dbReference>
<name>A0AAJ5SM41_MICMQ</name>
<dbReference type="AlphaFoldDB" id="A0AAJ5SM41"/>
<dbReference type="InterPro" id="IPR050834">
    <property type="entry name" value="Glycosyltransf_2"/>
</dbReference>
<gene>
    <name evidence="2" type="ORF">PWF71_10740</name>
</gene>
<dbReference type="PANTHER" id="PTHR43685:SF2">
    <property type="entry name" value="GLYCOSYLTRANSFERASE 2-LIKE DOMAIN-CONTAINING PROTEIN"/>
    <property type="match status" value="1"/>
</dbReference>
<sequence>MPDSTVRVGIVIRTKDRPILLARALHDIAAQRFSSWSAVVVNDGGPRGPVDAVIDALPEAVRGKVEVVHHAESLGRSASANVGVRALGCEFVVLHDDDDLWHPEFLAGSVEWLDSHPSDIGVVSRTEIVYERVEGTTFVEMSRAPFWADLAQITYADMLQVNRFVPIAYVYRRAVHDEVGLYREDVHAAEDWEFNLRVLRYHSIGFIDGEPKAYWMQRRASTGALGNSMFVLASEHEYYDKLIRDEALREFAQKHGDGIMLYLARYIQDEVARQLDERRPISRRINTALRAWRRRFTS</sequence>
<dbReference type="InterPro" id="IPR029044">
    <property type="entry name" value="Nucleotide-diphossugar_trans"/>
</dbReference>
<dbReference type="PANTHER" id="PTHR43685">
    <property type="entry name" value="GLYCOSYLTRANSFERASE"/>
    <property type="match status" value="1"/>
</dbReference>
<accession>A0AAJ5SM41</accession>
<dbReference type="SUPFAM" id="SSF53448">
    <property type="entry name" value="Nucleotide-diphospho-sugar transferases"/>
    <property type="match status" value="1"/>
</dbReference>
<evidence type="ECO:0000313" key="2">
    <source>
        <dbReference type="EMBL" id="WEF19777.1"/>
    </source>
</evidence>
<dbReference type="Pfam" id="PF00535">
    <property type="entry name" value="Glycos_transf_2"/>
    <property type="match status" value="1"/>
</dbReference>
<dbReference type="RefSeq" id="WP_275092793.1">
    <property type="nucleotide sequence ID" value="NZ_CP118606.1"/>
</dbReference>
<protein>
    <submittedName>
        <fullName evidence="2">Glycosyltransferase family A protein</fullName>
    </submittedName>
</protein>